<dbReference type="PANTHER" id="PTHR34154">
    <property type="entry name" value="ALKALI-SENSITIVE LINKAGE PROTEIN 1"/>
    <property type="match status" value="1"/>
</dbReference>
<dbReference type="RefSeq" id="XP_016261656.1">
    <property type="nucleotide sequence ID" value="XM_016408176.1"/>
</dbReference>
<dbReference type="GeneID" id="27359075"/>
<dbReference type="Gene3D" id="3.20.20.80">
    <property type="entry name" value="Glycosidases"/>
    <property type="match status" value="1"/>
</dbReference>
<dbReference type="EMBL" id="KN847337">
    <property type="protein sequence ID" value="KIW41440.1"/>
    <property type="molecule type" value="Genomic_DNA"/>
</dbReference>
<evidence type="ECO:0000313" key="4">
    <source>
        <dbReference type="EMBL" id="KIW41440.1"/>
    </source>
</evidence>
<dbReference type="Proteomes" id="UP000053342">
    <property type="component" value="Unassembled WGS sequence"/>
</dbReference>
<accession>A0A0D2DGA2</accession>
<feature type="region of interest" description="Disordered" evidence="1">
    <location>
        <begin position="245"/>
        <end position="268"/>
    </location>
</feature>
<dbReference type="SUPFAM" id="SSF51445">
    <property type="entry name" value="(Trans)glycosidases"/>
    <property type="match status" value="1"/>
</dbReference>
<gene>
    <name evidence="4" type="ORF">PV06_07001</name>
</gene>
<feature type="compositionally biased region" description="Low complexity" evidence="1">
    <location>
        <begin position="245"/>
        <end position="257"/>
    </location>
</feature>
<dbReference type="VEuPathDB" id="FungiDB:PV06_07001"/>
<dbReference type="GO" id="GO:0071966">
    <property type="term" value="P:fungal-type cell wall polysaccharide metabolic process"/>
    <property type="evidence" value="ECO:0007669"/>
    <property type="project" value="TreeGrafter"/>
</dbReference>
<keyword evidence="2" id="KW-0732">Signal</keyword>
<feature type="domain" description="Asl1-like glycosyl hydrolase catalytic" evidence="3">
    <location>
        <begin position="270"/>
        <end position="498"/>
    </location>
</feature>
<protein>
    <recommendedName>
        <fullName evidence="3">Asl1-like glycosyl hydrolase catalytic domain-containing protein</fullName>
    </recommendedName>
</protein>
<feature type="chain" id="PRO_5002255836" description="Asl1-like glycosyl hydrolase catalytic domain-containing protein" evidence="2">
    <location>
        <begin position="18"/>
        <end position="500"/>
    </location>
</feature>
<dbReference type="PANTHER" id="PTHR34154:SF10">
    <property type="entry name" value="ASL1-LIKE GLYCOSYL HYDROLASE CATALYTIC DOMAIN-CONTAINING PROTEIN"/>
    <property type="match status" value="1"/>
</dbReference>
<evidence type="ECO:0000256" key="2">
    <source>
        <dbReference type="SAM" id="SignalP"/>
    </source>
</evidence>
<evidence type="ECO:0000259" key="3">
    <source>
        <dbReference type="Pfam" id="PF11790"/>
    </source>
</evidence>
<reference evidence="4 5" key="1">
    <citation type="submission" date="2015-01" db="EMBL/GenBank/DDBJ databases">
        <title>The Genome Sequence of Exophiala oligosperma CBS72588.</title>
        <authorList>
            <consortium name="The Broad Institute Genomics Platform"/>
            <person name="Cuomo C."/>
            <person name="de Hoog S."/>
            <person name="Gorbushina A."/>
            <person name="Stielow B."/>
            <person name="Teixiera M."/>
            <person name="Abouelleil A."/>
            <person name="Chapman S.B."/>
            <person name="Priest M."/>
            <person name="Young S.K."/>
            <person name="Wortman J."/>
            <person name="Nusbaum C."/>
            <person name="Birren B."/>
        </authorList>
    </citation>
    <scope>NUCLEOTIDE SEQUENCE [LARGE SCALE GENOMIC DNA]</scope>
    <source>
        <strain evidence="4 5">CBS 72588</strain>
    </source>
</reference>
<dbReference type="OrthoDB" id="43654at2759"/>
<dbReference type="GO" id="GO:0009277">
    <property type="term" value="C:fungal-type cell wall"/>
    <property type="evidence" value="ECO:0007669"/>
    <property type="project" value="TreeGrafter"/>
</dbReference>
<dbReference type="InterPro" id="IPR053183">
    <property type="entry name" value="ASL1"/>
</dbReference>
<keyword evidence="5" id="KW-1185">Reference proteome</keyword>
<dbReference type="InterPro" id="IPR024655">
    <property type="entry name" value="Asl1_glyco_hydro_catalytic"/>
</dbReference>
<feature type="compositionally biased region" description="Polar residues" evidence="1">
    <location>
        <begin position="143"/>
        <end position="167"/>
    </location>
</feature>
<feature type="compositionally biased region" description="Gly residues" evidence="1">
    <location>
        <begin position="258"/>
        <end position="268"/>
    </location>
</feature>
<feature type="signal peptide" evidence="2">
    <location>
        <begin position="1"/>
        <end position="17"/>
    </location>
</feature>
<organism evidence="4 5">
    <name type="scientific">Exophiala oligosperma</name>
    <dbReference type="NCBI Taxonomy" id="215243"/>
    <lineage>
        <taxon>Eukaryota</taxon>
        <taxon>Fungi</taxon>
        <taxon>Dikarya</taxon>
        <taxon>Ascomycota</taxon>
        <taxon>Pezizomycotina</taxon>
        <taxon>Eurotiomycetes</taxon>
        <taxon>Chaetothyriomycetidae</taxon>
        <taxon>Chaetothyriales</taxon>
        <taxon>Herpotrichiellaceae</taxon>
        <taxon>Exophiala</taxon>
    </lineage>
</organism>
<dbReference type="InterPro" id="IPR017853">
    <property type="entry name" value="GH"/>
</dbReference>
<evidence type="ECO:0000256" key="1">
    <source>
        <dbReference type="SAM" id="MobiDB-lite"/>
    </source>
</evidence>
<sequence>MVSQILSLVVLATTVLAHPQRHHHWQFHGTGTGGVAAPTGGAFPMNSTAQTNNGTNLRGSPVESQEVTAVMTVTVSPIPLESSTDDGSDAAFSSVPVVANAAATSPAAASAPALSSISSACASGLISTITSTTVEFVTVTATPDASPVTDNSGKNIAAPSSSSTPSEDTGLEEGLAGSSASVSLAAGTPTAGAFFGRPSNGGGGGGFSFSAPEASPSSVAMSGLPTTFATMASSALGSSAASGTFPTASSVSSSTPSTGGGSSSGGGKKGLSYNTASLTDAFAGKAISWVYNWGSTPDGTPLSGAEYVPMFWGSQSVSGWSSAVSSAISSGSKHVLSINEPDLASQANLDPETAAKLHIANVAPLSGQVQIGSPAVTNGAGTSPLMGIDWLNAFFKACAGQCNIDFVAFHWYADAGQIANFQQHVQDVIDAASSNGVNKVWLTEFGATGSDSDVANFLSQAVEYLEGQSAVERYAYFMCSDGILVNGNSISSPIGSAYVS</sequence>
<feature type="region of interest" description="Disordered" evidence="1">
    <location>
        <begin position="143"/>
        <end position="177"/>
    </location>
</feature>
<dbReference type="Pfam" id="PF11790">
    <property type="entry name" value="Glyco_hydro_cc"/>
    <property type="match status" value="1"/>
</dbReference>
<dbReference type="STRING" id="215243.A0A0D2DGA2"/>
<name>A0A0D2DGA2_9EURO</name>
<dbReference type="AlphaFoldDB" id="A0A0D2DGA2"/>
<evidence type="ECO:0000313" key="5">
    <source>
        <dbReference type="Proteomes" id="UP000053342"/>
    </source>
</evidence>
<proteinExistence type="predicted"/>